<dbReference type="InterPro" id="IPR050671">
    <property type="entry name" value="CD300_family_receptors"/>
</dbReference>
<comment type="caution">
    <text evidence="5">The sequence shown here is derived from an EMBL/GenBank/DDBJ whole genome shotgun (WGS) entry which is preliminary data.</text>
</comment>
<name>A0AAE0RK93_9TELE</name>
<evidence type="ECO:0000256" key="3">
    <source>
        <dbReference type="ARBA" id="ARBA00023136"/>
    </source>
</evidence>
<protein>
    <recommendedName>
        <fullName evidence="4">Immunoglobulin V-set domain-containing protein</fullName>
    </recommendedName>
</protein>
<gene>
    <name evidence="5" type="ORF">QTP70_018414</name>
</gene>
<keyword evidence="3" id="KW-0472">Membrane</keyword>
<proteinExistence type="predicted"/>
<dbReference type="GO" id="GO:0005886">
    <property type="term" value="C:plasma membrane"/>
    <property type="evidence" value="ECO:0007669"/>
    <property type="project" value="TreeGrafter"/>
</dbReference>
<dbReference type="InterPro" id="IPR013783">
    <property type="entry name" value="Ig-like_fold"/>
</dbReference>
<keyword evidence="6" id="KW-1185">Reference proteome</keyword>
<evidence type="ECO:0000259" key="4">
    <source>
        <dbReference type="Pfam" id="PF07686"/>
    </source>
</evidence>
<evidence type="ECO:0000313" key="5">
    <source>
        <dbReference type="EMBL" id="KAK3556781.1"/>
    </source>
</evidence>
<evidence type="ECO:0000256" key="1">
    <source>
        <dbReference type="ARBA" id="ARBA00004370"/>
    </source>
</evidence>
<feature type="domain" description="Immunoglobulin V-set" evidence="4">
    <location>
        <begin position="4"/>
        <end position="105"/>
    </location>
</feature>
<feature type="non-terminal residue" evidence="5">
    <location>
        <position position="125"/>
    </location>
</feature>
<keyword evidence="2" id="KW-0812">Transmembrane</keyword>
<dbReference type="PANTHER" id="PTHR11860:SF118">
    <property type="entry name" value="CMRF35-LIKE MOLECULE 3-RELATED"/>
    <property type="match status" value="1"/>
</dbReference>
<dbReference type="InterPro" id="IPR013106">
    <property type="entry name" value="Ig_V-set"/>
</dbReference>
<reference evidence="5" key="1">
    <citation type="submission" date="2023-06" db="EMBL/GenBank/DDBJ databases">
        <title>Male Hemibagrus guttatus genome.</title>
        <authorList>
            <person name="Bian C."/>
        </authorList>
    </citation>
    <scope>NUCLEOTIDE SEQUENCE</scope>
    <source>
        <strain evidence="5">Male_cb2023</strain>
        <tissue evidence="5">Muscle</tissue>
    </source>
</reference>
<organism evidence="5 6">
    <name type="scientific">Hemibagrus guttatus</name>
    <dbReference type="NCBI Taxonomy" id="175788"/>
    <lineage>
        <taxon>Eukaryota</taxon>
        <taxon>Metazoa</taxon>
        <taxon>Chordata</taxon>
        <taxon>Craniata</taxon>
        <taxon>Vertebrata</taxon>
        <taxon>Euteleostomi</taxon>
        <taxon>Actinopterygii</taxon>
        <taxon>Neopterygii</taxon>
        <taxon>Teleostei</taxon>
        <taxon>Ostariophysi</taxon>
        <taxon>Siluriformes</taxon>
        <taxon>Bagridae</taxon>
        <taxon>Hemibagrus</taxon>
    </lineage>
</organism>
<dbReference type="InterPro" id="IPR036179">
    <property type="entry name" value="Ig-like_dom_sf"/>
</dbReference>
<dbReference type="EMBL" id="JAUCMX010000001">
    <property type="protein sequence ID" value="KAK3556781.1"/>
    <property type="molecule type" value="Genomic_DNA"/>
</dbReference>
<sequence>SLGSREVTTYAGGGINIKCRYEDEYKDKTKSFCKIRTNQLCLNQIQTKQISEWSHDGRFSIHDNRRAGFFSVFIRELITEDTGSYGCGVVVSDELEIYTVVKLNVREDLSYEKSISETVHVGGDL</sequence>
<accession>A0AAE0RK93</accession>
<dbReference type="Proteomes" id="UP001274896">
    <property type="component" value="Unassembled WGS sequence"/>
</dbReference>
<dbReference type="GO" id="GO:0004888">
    <property type="term" value="F:transmembrane signaling receptor activity"/>
    <property type="evidence" value="ECO:0007669"/>
    <property type="project" value="TreeGrafter"/>
</dbReference>
<dbReference type="PANTHER" id="PTHR11860">
    <property type="entry name" value="POLYMERIC-IMMUNOGLOBULIN RECEPTOR"/>
    <property type="match status" value="1"/>
</dbReference>
<dbReference type="Gene3D" id="2.60.40.10">
    <property type="entry name" value="Immunoglobulins"/>
    <property type="match status" value="1"/>
</dbReference>
<dbReference type="Pfam" id="PF07686">
    <property type="entry name" value="V-set"/>
    <property type="match status" value="1"/>
</dbReference>
<evidence type="ECO:0000256" key="2">
    <source>
        <dbReference type="ARBA" id="ARBA00022692"/>
    </source>
</evidence>
<dbReference type="SUPFAM" id="SSF48726">
    <property type="entry name" value="Immunoglobulin"/>
    <property type="match status" value="1"/>
</dbReference>
<dbReference type="AlphaFoldDB" id="A0AAE0RK93"/>
<evidence type="ECO:0000313" key="6">
    <source>
        <dbReference type="Proteomes" id="UP001274896"/>
    </source>
</evidence>
<comment type="subcellular location">
    <subcellularLocation>
        <location evidence="1">Membrane</location>
    </subcellularLocation>
</comment>